<evidence type="ECO:0000256" key="3">
    <source>
        <dbReference type="ARBA" id="ARBA00023163"/>
    </source>
</evidence>
<proteinExistence type="predicted"/>
<keyword evidence="3" id="KW-0804">Transcription</keyword>
<dbReference type="AlphaFoldDB" id="A0A927CDM7"/>
<evidence type="ECO:0000256" key="2">
    <source>
        <dbReference type="ARBA" id="ARBA00023125"/>
    </source>
</evidence>
<dbReference type="PRINTS" id="PR00032">
    <property type="entry name" value="HTHARAC"/>
</dbReference>
<dbReference type="PANTHER" id="PTHR43280">
    <property type="entry name" value="ARAC-FAMILY TRANSCRIPTIONAL REGULATOR"/>
    <property type="match status" value="1"/>
</dbReference>
<dbReference type="SUPFAM" id="SSF46689">
    <property type="entry name" value="Homeodomain-like"/>
    <property type="match status" value="2"/>
</dbReference>
<dbReference type="InterPro" id="IPR014710">
    <property type="entry name" value="RmlC-like_jellyroll"/>
</dbReference>
<evidence type="ECO:0000259" key="4">
    <source>
        <dbReference type="PROSITE" id="PS01124"/>
    </source>
</evidence>
<dbReference type="SMART" id="SM00342">
    <property type="entry name" value="HTH_ARAC"/>
    <property type="match status" value="1"/>
</dbReference>
<dbReference type="InterPro" id="IPR018062">
    <property type="entry name" value="HTH_AraC-typ_CS"/>
</dbReference>
<name>A0A927CDM7_9BACL</name>
<protein>
    <submittedName>
        <fullName evidence="5">AraC family transcriptional regulator</fullName>
    </submittedName>
</protein>
<keyword evidence="6" id="KW-1185">Reference proteome</keyword>
<dbReference type="RefSeq" id="WP_190931763.1">
    <property type="nucleotide sequence ID" value="NZ_JACXJA010000053.1"/>
</dbReference>
<dbReference type="InterPro" id="IPR037923">
    <property type="entry name" value="HTH-like"/>
</dbReference>
<keyword evidence="2" id="KW-0238">DNA-binding</keyword>
<dbReference type="SUPFAM" id="SSF51215">
    <property type="entry name" value="Regulatory protein AraC"/>
    <property type="match status" value="1"/>
</dbReference>
<dbReference type="Pfam" id="PF02311">
    <property type="entry name" value="AraC_binding"/>
    <property type="match status" value="1"/>
</dbReference>
<feature type="domain" description="HTH araC/xylS-type" evidence="4">
    <location>
        <begin position="193"/>
        <end position="291"/>
    </location>
</feature>
<dbReference type="EMBL" id="JACXJA010000053">
    <property type="protein sequence ID" value="MBD2866144.1"/>
    <property type="molecule type" value="Genomic_DNA"/>
</dbReference>
<dbReference type="InterPro" id="IPR003313">
    <property type="entry name" value="AraC-bd"/>
</dbReference>
<reference evidence="5" key="1">
    <citation type="submission" date="2020-09" db="EMBL/GenBank/DDBJ databases">
        <title>A novel bacterium of genus Paenibacillus, isolated from South China Sea.</title>
        <authorList>
            <person name="Huang H."/>
            <person name="Mo K."/>
            <person name="Hu Y."/>
        </authorList>
    </citation>
    <scope>NUCLEOTIDE SEQUENCE</scope>
    <source>
        <strain evidence="5">IB182363</strain>
    </source>
</reference>
<dbReference type="InterPro" id="IPR018060">
    <property type="entry name" value="HTH_AraC"/>
</dbReference>
<accession>A0A927CDM7</accession>
<dbReference type="GO" id="GO:0003700">
    <property type="term" value="F:DNA-binding transcription factor activity"/>
    <property type="evidence" value="ECO:0007669"/>
    <property type="project" value="InterPro"/>
</dbReference>
<dbReference type="Gene3D" id="2.60.120.10">
    <property type="entry name" value="Jelly Rolls"/>
    <property type="match status" value="1"/>
</dbReference>
<dbReference type="Gene3D" id="1.10.10.60">
    <property type="entry name" value="Homeodomain-like"/>
    <property type="match status" value="2"/>
</dbReference>
<dbReference type="GO" id="GO:0043565">
    <property type="term" value="F:sequence-specific DNA binding"/>
    <property type="evidence" value="ECO:0007669"/>
    <property type="project" value="InterPro"/>
</dbReference>
<evidence type="ECO:0000313" key="6">
    <source>
        <dbReference type="Proteomes" id="UP000639396"/>
    </source>
</evidence>
<dbReference type="InterPro" id="IPR020449">
    <property type="entry name" value="Tscrpt_reg_AraC-type_HTH"/>
</dbReference>
<evidence type="ECO:0000313" key="5">
    <source>
        <dbReference type="EMBL" id="MBD2866144.1"/>
    </source>
</evidence>
<keyword evidence="1" id="KW-0805">Transcription regulation</keyword>
<dbReference type="PANTHER" id="PTHR43280:SF2">
    <property type="entry name" value="HTH-TYPE TRANSCRIPTIONAL REGULATOR EXSA"/>
    <property type="match status" value="1"/>
</dbReference>
<evidence type="ECO:0000256" key="1">
    <source>
        <dbReference type="ARBA" id="ARBA00023015"/>
    </source>
</evidence>
<dbReference type="InterPro" id="IPR009057">
    <property type="entry name" value="Homeodomain-like_sf"/>
</dbReference>
<gene>
    <name evidence="5" type="ORF">IDH45_29640</name>
</gene>
<dbReference type="Pfam" id="PF12833">
    <property type="entry name" value="HTH_18"/>
    <property type="match status" value="1"/>
</dbReference>
<sequence length="300" mass="34647">MPVNPIYLTDYPNMNSSFPFSLKIEKVESVVPHRHDFLELILVLEGRGTETINGLQHPMKPGTLIFLLPYQFHSIRSDPGSCLHLYICNFDLELLFDSREGDQGLAAIVLDDSDRLPPYIQLNEREMAQATGLFDDMRREAAGDERMRSILIKSKLFETLVWFERWRSSRHVDGSETACDGRQESPSAKAGFWQMIRYVHRHYREELTLERLARQFHYNASHLSECFKVRTGQNFVPFVQGLRIRHACGLLASTELPVSRIAYEVGFGSFQTFSRSFLKWKGMSPTDYRKQSHIHSAGRS</sequence>
<dbReference type="PROSITE" id="PS00041">
    <property type="entry name" value="HTH_ARAC_FAMILY_1"/>
    <property type="match status" value="1"/>
</dbReference>
<organism evidence="5 6">
    <name type="scientific">Paenibacillus oceani</name>
    <dbReference type="NCBI Taxonomy" id="2772510"/>
    <lineage>
        <taxon>Bacteria</taxon>
        <taxon>Bacillati</taxon>
        <taxon>Bacillota</taxon>
        <taxon>Bacilli</taxon>
        <taxon>Bacillales</taxon>
        <taxon>Paenibacillaceae</taxon>
        <taxon>Paenibacillus</taxon>
    </lineage>
</organism>
<dbReference type="Proteomes" id="UP000639396">
    <property type="component" value="Unassembled WGS sequence"/>
</dbReference>
<comment type="caution">
    <text evidence="5">The sequence shown here is derived from an EMBL/GenBank/DDBJ whole genome shotgun (WGS) entry which is preliminary data.</text>
</comment>
<dbReference type="PROSITE" id="PS01124">
    <property type="entry name" value="HTH_ARAC_FAMILY_2"/>
    <property type="match status" value="1"/>
</dbReference>